<feature type="domain" description="C2H2-type" evidence="9">
    <location>
        <begin position="180"/>
        <end position="207"/>
    </location>
</feature>
<dbReference type="HOGENOM" id="CLU_1231384_0_0_1"/>
<dbReference type="Gramene" id="ERN00746">
    <property type="protein sequence ID" value="ERN00746"/>
    <property type="gene ID" value="AMTR_s00106p00123580"/>
</dbReference>
<evidence type="ECO:0000259" key="9">
    <source>
        <dbReference type="PROSITE" id="PS50157"/>
    </source>
</evidence>
<accession>W1NZM0</accession>
<evidence type="ECO:0000256" key="1">
    <source>
        <dbReference type="ARBA" id="ARBA00022723"/>
    </source>
</evidence>
<dbReference type="PROSITE" id="PS50157">
    <property type="entry name" value="ZINC_FINGER_C2H2_2"/>
    <property type="match status" value="2"/>
</dbReference>
<evidence type="ECO:0000256" key="2">
    <source>
        <dbReference type="ARBA" id="ARBA00022737"/>
    </source>
</evidence>
<keyword evidence="4" id="KW-0862">Zinc</keyword>
<dbReference type="InterPro" id="IPR013087">
    <property type="entry name" value="Znf_C2H2_type"/>
</dbReference>
<keyword evidence="5" id="KW-0805">Transcription regulation</keyword>
<gene>
    <name evidence="10" type="ORF">AMTR_s00106p00123580</name>
</gene>
<dbReference type="SUPFAM" id="SSF57667">
    <property type="entry name" value="beta-beta-alpha zinc fingers"/>
    <property type="match status" value="1"/>
</dbReference>
<evidence type="ECO:0000256" key="3">
    <source>
        <dbReference type="ARBA" id="ARBA00022771"/>
    </source>
</evidence>
<dbReference type="PROSITE" id="PS00028">
    <property type="entry name" value="ZINC_FINGER_C2H2_1"/>
    <property type="match status" value="2"/>
</dbReference>
<name>W1NZM0_AMBTC</name>
<keyword evidence="3 7" id="KW-0863">Zinc-finger</keyword>
<evidence type="ECO:0000256" key="6">
    <source>
        <dbReference type="ARBA" id="ARBA00023163"/>
    </source>
</evidence>
<protein>
    <recommendedName>
        <fullName evidence="9">C2H2-type domain-containing protein</fullName>
    </recommendedName>
</protein>
<proteinExistence type="predicted"/>
<dbReference type="Gene3D" id="3.30.160.60">
    <property type="entry name" value="Classic Zinc Finger"/>
    <property type="match status" value="2"/>
</dbReference>
<dbReference type="GO" id="GO:0008270">
    <property type="term" value="F:zinc ion binding"/>
    <property type="evidence" value="ECO:0007669"/>
    <property type="project" value="UniProtKB-KW"/>
</dbReference>
<keyword evidence="11" id="KW-1185">Reference proteome</keyword>
<evidence type="ECO:0000256" key="4">
    <source>
        <dbReference type="ARBA" id="ARBA00022833"/>
    </source>
</evidence>
<evidence type="ECO:0000313" key="11">
    <source>
        <dbReference type="Proteomes" id="UP000017836"/>
    </source>
</evidence>
<dbReference type="eggNOG" id="KOG1721">
    <property type="taxonomic scope" value="Eukaryota"/>
</dbReference>
<keyword evidence="2" id="KW-0677">Repeat</keyword>
<dbReference type="PANTHER" id="PTHR45988:SF1">
    <property type="entry name" value="ZINC FINGER PROTEIN AZF2"/>
    <property type="match status" value="1"/>
</dbReference>
<dbReference type="Proteomes" id="UP000017836">
    <property type="component" value="Unassembled WGS sequence"/>
</dbReference>
<sequence length="220" mass="24437">MARPCSYNSHGLADPLDLEDHLCSDQPIEPLSLTLSLSPYQPNPTTTTIHHLSSYQDNRTASQPISTSLTLSVPQHDSSYLSLSTCSSTCEQYSGNHTQDLEDVGERNPITHDFGIGDTQDSQNSNNHVQEFSNGHRCDLCSKSFTSGQALGGHMTIHRKVLPKMHSKEKKRESNGERFYECMVCKKRFKSSQALGGHMGAHTSPFNTEASSPKRFFTFL</sequence>
<dbReference type="InterPro" id="IPR036236">
    <property type="entry name" value="Znf_C2H2_sf"/>
</dbReference>
<organism evidence="10 11">
    <name type="scientific">Amborella trichopoda</name>
    <dbReference type="NCBI Taxonomy" id="13333"/>
    <lineage>
        <taxon>Eukaryota</taxon>
        <taxon>Viridiplantae</taxon>
        <taxon>Streptophyta</taxon>
        <taxon>Embryophyta</taxon>
        <taxon>Tracheophyta</taxon>
        <taxon>Spermatophyta</taxon>
        <taxon>Magnoliopsida</taxon>
        <taxon>Amborellales</taxon>
        <taxon>Amborellaceae</taxon>
        <taxon>Amborella</taxon>
    </lineage>
</organism>
<evidence type="ECO:0000313" key="10">
    <source>
        <dbReference type="EMBL" id="ERN00746.1"/>
    </source>
</evidence>
<dbReference type="InterPro" id="IPR044653">
    <property type="entry name" value="AZF1/2/3-like"/>
</dbReference>
<feature type="domain" description="C2H2-type" evidence="9">
    <location>
        <begin position="136"/>
        <end position="163"/>
    </location>
</feature>
<evidence type="ECO:0000256" key="8">
    <source>
        <dbReference type="SAM" id="MobiDB-lite"/>
    </source>
</evidence>
<reference evidence="11" key="1">
    <citation type="journal article" date="2013" name="Science">
        <title>The Amborella genome and the evolution of flowering plants.</title>
        <authorList>
            <consortium name="Amborella Genome Project"/>
        </authorList>
    </citation>
    <scope>NUCLEOTIDE SEQUENCE [LARGE SCALE GENOMIC DNA]</scope>
</reference>
<keyword evidence="6" id="KW-0804">Transcription</keyword>
<dbReference type="PANTHER" id="PTHR45988">
    <property type="entry name" value="C2H2 TYPE ZINC FINGER TRANSCRIPTION FACTOR FAMILY-RELATED"/>
    <property type="match status" value="1"/>
</dbReference>
<dbReference type="SMART" id="SM00355">
    <property type="entry name" value="ZnF_C2H2"/>
    <property type="match status" value="2"/>
</dbReference>
<dbReference type="EMBL" id="KI394815">
    <property type="protein sequence ID" value="ERN00746.1"/>
    <property type="molecule type" value="Genomic_DNA"/>
</dbReference>
<dbReference type="FunFam" id="3.30.160.60:FF:000446">
    <property type="entry name" value="Zinc finger protein"/>
    <property type="match status" value="1"/>
</dbReference>
<keyword evidence="1" id="KW-0479">Metal-binding</keyword>
<feature type="region of interest" description="Disordered" evidence="8">
    <location>
        <begin position="37"/>
        <end position="61"/>
    </location>
</feature>
<evidence type="ECO:0000256" key="7">
    <source>
        <dbReference type="PROSITE-ProRule" id="PRU00042"/>
    </source>
</evidence>
<dbReference type="STRING" id="13333.W1NZM0"/>
<dbReference type="AlphaFoldDB" id="W1NZM0"/>
<dbReference type="Pfam" id="PF13912">
    <property type="entry name" value="zf-C2H2_6"/>
    <property type="match status" value="2"/>
</dbReference>
<dbReference type="GO" id="GO:0003700">
    <property type="term" value="F:DNA-binding transcription factor activity"/>
    <property type="evidence" value="ECO:0007669"/>
    <property type="project" value="InterPro"/>
</dbReference>
<evidence type="ECO:0000256" key="5">
    <source>
        <dbReference type="ARBA" id="ARBA00023015"/>
    </source>
</evidence>